<comment type="caution">
    <text evidence="2">The sequence shown here is derived from an EMBL/GenBank/DDBJ whole genome shotgun (WGS) entry which is preliminary data.</text>
</comment>
<gene>
    <name evidence="2" type="ORF">LS71_008380</name>
</gene>
<evidence type="ECO:0000313" key="3">
    <source>
        <dbReference type="Proteomes" id="UP000029733"/>
    </source>
</evidence>
<dbReference type="EMBL" id="JRPR02000009">
    <property type="protein sequence ID" value="TLD95413.1"/>
    <property type="molecule type" value="Genomic_DNA"/>
</dbReference>
<keyword evidence="3" id="KW-1185">Reference proteome</keyword>
<sequence>MENEMTNHTQAELDFESIQADIAKKRTKLKKMEQIDKEIKELRTLEAKVASIKIKIKKLNDEINA</sequence>
<dbReference type="Proteomes" id="UP000029733">
    <property type="component" value="Unassembled WGS sequence"/>
</dbReference>
<reference evidence="2 3" key="1">
    <citation type="journal article" date="2014" name="Genome Announc.">
        <title>Draft genome sequences of eight enterohepatic helicobacter species isolated from both laboratory and wild rodents.</title>
        <authorList>
            <person name="Sheh A."/>
            <person name="Shen Z."/>
            <person name="Fox J.G."/>
        </authorList>
    </citation>
    <scope>NUCLEOTIDE SEQUENCE [LARGE SCALE GENOMIC DNA]</scope>
    <source>
        <strain evidence="2 3">MIT 09-6949</strain>
    </source>
</reference>
<accession>A0A4U8T773</accession>
<feature type="coiled-coil region" evidence="1">
    <location>
        <begin position="25"/>
        <end position="62"/>
    </location>
</feature>
<dbReference type="AlphaFoldDB" id="A0A4U8T773"/>
<evidence type="ECO:0000313" key="2">
    <source>
        <dbReference type="EMBL" id="TLD95413.1"/>
    </source>
</evidence>
<dbReference type="STRING" id="1677920.LS71_04065"/>
<name>A0A4U8T773_9HELI</name>
<keyword evidence="1" id="KW-0175">Coiled coil</keyword>
<organism evidence="2 3">
    <name type="scientific">Helicobacter jaachi</name>
    <dbReference type="NCBI Taxonomy" id="1677920"/>
    <lineage>
        <taxon>Bacteria</taxon>
        <taxon>Pseudomonadati</taxon>
        <taxon>Campylobacterota</taxon>
        <taxon>Epsilonproteobacteria</taxon>
        <taxon>Campylobacterales</taxon>
        <taxon>Helicobacteraceae</taxon>
        <taxon>Helicobacter</taxon>
    </lineage>
</organism>
<proteinExistence type="predicted"/>
<dbReference type="RefSeq" id="WP_034354020.1">
    <property type="nucleotide sequence ID" value="NZ_JRPR02000009.1"/>
</dbReference>
<evidence type="ECO:0000256" key="1">
    <source>
        <dbReference type="SAM" id="Coils"/>
    </source>
</evidence>
<protein>
    <submittedName>
        <fullName evidence="2">Uncharacterized protein</fullName>
    </submittedName>
</protein>